<feature type="compositionally biased region" description="Polar residues" evidence="1">
    <location>
        <begin position="100"/>
        <end position="111"/>
    </location>
</feature>
<accession>A0A833RLL9</accession>
<dbReference type="EMBL" id="SWLB01000006">
    <property type="protein sequence ID" value="KAF3338076.1"/>
    <property type="molecule type" value="Genomic_DNA"/>
</dbReference>
<reference evidence="4" key="1">
    <citation type="submission" date="2020-01" db="EMBL/GenBank/DDBJ databases">
        <title>Genome sequence of Kobresia littledalei, the first chromosome-level genome in the family Cyperaceae.</title>
        <authorList>
            <person name="Qu G."/>
        </authorList>
    </citation>
    <scope>NUCLEOTIDE SEQUENCE</scope>
    <source>
        <strain evidence="4">C.B.Clarke</strain>
        <tissue evidence="4">Leaf</tissue>
    </source>
</reference>
<sequence length="618" mass="69453">MGSSGSKPRNDEALLLCKERTQYIREAIGARFTLSAAHLSYMQSLRSIAPAIRQFTESELLSDLALSVSEPDKSPSHSSIASPVHGESPLSPLVQSSVSHMTATESADSVLTGTAEPVTLSKSIADLADSDPSWDYFDSNMNRVKGLKQVKDKEVLPLNEERGAVSVTEEVKGDLGEEVEREDESEFITHRAKEFVPSIKELEQRFIRAAEAGDEVAKMLETDKVRLSVSSVVFSGTPSASRIIMTFNQFCCKREALLNQDYTKHASKVITWNRSVSSISSSSKDHLACVPKDDSGEIGRDFVEQYSMISGSHSSTLDRLYAWERKLYDEIKASECIRRAYDQKCAILRHQFARDMKAQVIDKTRAAIKDLHSRLSVAIQAVDSISKRIEKMRDEELQPQLVELIHGMIRMWKAMLECHHAQFITISLAYHVRRSTTQSQTETQNHVLTHLLDELDSFASTFSNWITSQKSYIQSLDSWLQKCVLQPPERRRGRRKAIFPPPQALSPPIFVLCRDWLAGLKSLPLDELLESVIGVGSVLRDAFEQRNEDSLKNGDDGRIKGMERFQSVLRGFFDRLSKFAEVSLKAFEEVKNSHEVARVAYRMVESSDVSVVGTRVSL</sequence>
<dbReference type="PANTHER" id="PTHR21450:SF35">
    <property type="entry name" value="TRANSCRIPTION FACTOR, PUTATIVE (DUF630 AND DUF632)-RELATED"/>
    <property type="match status" value="1"/>
</dbReference>
<feature type="region of interest" description="Disordered" evidence="1">
    <location>
        <begin position="71"/>
        <end position="111"/>
    </location>
</feature>
<feature type="domain" description="DUF632" evidence="2">
    <location>
        <begin position="198"/>
        <end position="537"/>
    </location>
</feature>
<evidence type="ECO:0000259" key="2">
    <source>
        <dbReference type="Pfam" id="PF04782"/>
    </source>
</evidence>
<evidence type="ECO:0000313" key="5">
    <source>
        <dbReference type="Proteomes" id="UP000623129"/>
    </source>
</evidence>
<dbReference type="OrthoDB" id="1871118at2759"/>
<dbReference type="InterPro" id="IPR006868">
    <property type="entry name" value="DUF630"/>
</dbReference>
<comment type="caution">
    <text evidence="4">The sequence shown here is derived from an EMBL/GenBank/DDBJ whole genome shotgun (WGS) entry which is preliminary data.</text>
</comment>
<keyword evidence="5" id="KW-1185">Reference proteome</keyword>
<dbReference type="PANTHER" id="PTHR21450">
    <property type="entry name" value="PROTEIN ALTERED PHOSPHATE STARVATION RESPONSE 1"/>
    <property type="match status" value="1"/>
</dbReference>
<dbReference type="AlphaFoldDB" id="A0A833RLL9"/>
<evidence type="ECO:0000259" key="3">
    <source>
        <dbReference type="Pfam" id="PF04783"/>
    </source>
</evidence>
<name>A0A833RLL9_9POAL</name>
<organism evidence="4 5">
    <name type="scientific">Carex littledalei</name>
    <dbReference type="NCBI Taxonomy" id="544730"/>
    <lineage>
        <taxon>Eukaryota</taxon>
        <taxon>Viridiplantae</taxon>
        <taxon>Streptophyta</taxon>
        <taxon>Embryophyta</taxon>
        <taxon>Tracheophyta</taxon>
        <taxon>Spermatophyta</taxon>
        <taxon>Magnoliopsida</taxon>
        <taxon>Liliopsida</taxon>
        <taxon>Poales</taxon>
        <taxon>Cyperaceae</taxon>
        <taxon>Cyperoideae</taxon>
        <taxon>Cariceae</taxon>
        <taxon>Carex</taxon>
        <taxon>Carex subgen. Euthyceras</taxon>
    </lineage>
</organism>
<gene>
    <name evidence="4" type="ORF">FCM35_KLT18663</name>
</gene>
<protein>
    <submittedName>
        <fullName evidence="4">Uncharacterized protein</fullName>
    </submittedName>
</protein>
<dbReference type="Pfam" id="PF04782">
    <property type="entry name" value="DUF632"/>
    <property type="match status" value="1"/>
</dbReference>
<feature type="compositionally biased region" description="Low complexity" evidence="1">
    <location>
        <begin position="88"/>
        <end position="99"/>
    </location>
</feature>
<dbReference type="InterPro" id="IPR006867">
    <property type="entry name" value="DUF632"/>
</dbReference>
<evidence type="ECO:0000256" key="1">
    <source>
        <dbReference type="SAM" id="MobiDB-lite"/>
    </source>
</evidence>
<dbReference type="Pfam" id="PF04783">
    <property type="entry name" value="DUF630"/>
    <property type="match status" value="1"/>
</dbReference>
<evidence type="ECO:0000313" key="4">
    <source>
        <dbReference type="EMBL" id="KAF3338076.1"/>
    </source>
</evidence>
<feature type="domain" description="DUF630" evidence="3">
    <location>
        <begin position="1"/>
        <end position="59"/>
    </location>
</feature>
<dbReference type="Proteomes" id="UP000623129">
    <property type="component" value="Unassembled WGS sequence"/>
</dbReference>
<proteinExistence type="predicted"/>